<feature type="region of interest" description="Disordered" evidence="1">
    <location>
        <begin position="142"/>
        <end position="163"/>
    </location>
</feature>
<gene>
    <name evidence="4" type="ORF">QC762_113640</name>
</gene>
<organism evidence="4 5">
    <name type="scientific">Podospora pseudocomata</name>
    <dbReference type="NCBI Taxonomy" id="2093779"/>
    <lineage>
        <taxon>Eukaryota</taxon>
        <taxon>Fungi</taxon>
        <taxon>Dikarya</taxon>
        <taxon>Ascomycota</taxon>
        <taxon>Pezizomycotina</taxon>
        <taxon>Sordariomycetes</taxon>
        <taxon>Sordariomycetidae</taxon>
        <taxon>Sordariales</taxon>
        <taxon>Podosporaceae</taxon>
        <taxon>Podospora</taxon>
    </lineage>
</organism>
<keyword evidence="5" id="KW-1185">Reference proteome</keyword>
<evidence type="ECO:0000256" key="3">
    <source>
        <dbReference type="SAM" id="SignalP"/>
    </source>
</evidence>
<protein>
    <recommendedName>
        <fullName evidence="6">Mid2 domain-containing protein</fullName>
    </recommendedName>
</protein>
<dbReference type="EMBL" id="JAFFHA010000001">
    <property type="protein sequence ID" value="KAK4659793.1"/>
    <property type="molecule type" value="Genomic_DNA"/>
</dbReference>
<feature type="region of interest" description="Disordered" evidence="1">
    <location>
        <begin position="349"/>
        <end position="371"/>
    </location>
</feature>
<keyword evidence="2" id="KW-0812">Transmembrane</keyword>
<evidence type="ECO:0008006" key="6">
    <source>
        <dbReference type="Google" id="ProtNLM"/>
    </source>
</evidence>
<feature type="signal peptide" evidence="3">
    <location>
        <begin position="1"/>
        <end position="22"/>
    </location>
</feature>
<reference evidence="4 5" key="1">
    <citation type="journal article" date="2023" name="bioRxiv">
        <title>High-quality genome assemblies of four members of thePodospora anserinaspecies complex.</title>
        <authorList>
            <person name="Ament-Velasquez S.L."/>
            <person name="Vogan A.A."/>
            <person name="Wallerman O."/>
            <person name="Hartmann F."/>
            <person name="Gautier V."/>
            <person name="Silar P."/>
            <person name="Giraud T."/>
            <person name="Johannesson H."/>
        </authorList>
    </citation>
    <scope>NUCLEOTIDE SEQUENCE [LARGE SCALE GENOMIC DNA]</scope>
    <source>
        <strain evidence="4 5">CBS 415.72m</strain>
    </source>
</reference>
<dbReference type="CDD" id="cd12087">
    <property type="entry name" value="TM_EGFR-like"/>
    <property type="match status" value="1"/>
</dbReference>
<evidence type="ECO:0000313" key="5">
    <source>
        <dbReference type="Proteomes" id="UP001323405"/>
    </source>
</evidence>
<evidence type="ECO:0000256" key="2">
    <source>
        <dbReference type="SAM" id="Phobius"/>
    </source>
</evidence>
<dbReference type="GeneID" id="87905693"/>
<keyword evidence="2" id="KW-0472">Membrane</keyword>
<keyword evidence="2" id="KW-1133">Transmembrane helix</keyword>
<name>A0ABR0GVL4_9PEZI</name>
<feature type="region of interest" description="Disordered" evidence="1">
    <location>
        <begin position="244"/>
        <end position="280"/>
    </location>
</feature>
<feature type="transmembrane region" description="Helical" evidence="2">
    <location>
        <begin position="290"/>
        <end position="316"/>
    </location>
</feature>
<keyword evidence="3" id="KW-0732">Signal</keyword>
<comment type="caution">
    <text evidence="4">The sequence shown here is derived from an EMBL/GenBank/DDBJ whole genome shotgun (WGS) entry which is preliminary data.</text>
</comment>
<feature type="chain" id="PRO_5045794816" description="Mid2 domain-containing protein" evidence="3">
    <location>
        <begin position="23"/>
        <end position="483"/>
    </location>
</feature>
<sequence length="483" mass="51668">MRISVSRAWMAVTYMVLGLANGHDRGQDAASPINTGVGKVNESVLFDPLKFNGNYNHEAAIFLVKGSMPGTTFTWRSQNYEVVKKIALWQSSEDNNAMSGMSPPQEITFVAVVYENPPEQPSGQFPEVTTSTNTLNLMMKPTVPSPTPGAPGVRRRQPPKSDGCSKLISARQNGPGGSLMFDPNELRAKCDKVFKPGFPLYFVASWVDNGQYRKSYSRAFTVVYHEEGYAVASTNPLFKDTNPYIQMGSDDGTDVPEAPSATSTPLGGGSIPTNGDPAALSPAPKSGLELGAIIGIAVGCGLAGLLAVLGIIWFVVRRRQQKQSLHPTGSFNSDHRGDDLMVEKEAHTGVDVDASPNSPYSDDGHPNGTYPTGTAVTTIAAPAAAAPPHLQDQSRSYTPYSDRAGAAAGITTTTPSIRTESLAHNDDGARANVPSPIPGRATPRGLTTPYAHLVEEGMTEDEIRRLEEEERQLDAAIEQAGRR</sequence>
<evidence type="ECO:0000256" key="1">
    <source>
        <dbReference type="SAM" id="MobiDB-lite"/>
    </source>
</evidence>
<proteinExistence type="predicted"/>
<evidence type="ECO:0000313" key="4">
    <source>
        <dbReference type="EMBL" id="KAK4659793.1"/>
    </source>
</evidence>
<dbReference type="RefSeq" id="XP_062748763.1">
    <property type="nucleotide sequence ID" value="XM_062885786.1"/>
</dbReference>
<dbReference type="Proteomes" id="UP001323405">
    <property type="component" value="Unassembled WGS sequence"/>
</dbReference>
<accession>A0ABR0GVL4</accession>
<feature type="region of interest" description="Disordered" evidence="1">
    <location>
        <begin position="426"/>
        <end position="446"/>
    </location>
</feature>